<sequence>MAESLHSCPKCMHVFGLSGVDLPPPTPTVVPADLLETNDPPLESQIPILRDFLSNRRPLMTALDAQIAVLQAPLDTLLQRKAEMVLEIGAHKGALSLLRRMPTEILGHIFRLTLPPHQRYAIESAPWTISAVCARWREIVISQPCFWTSIRYKEAKRSIPNGLKYETQLRRSGELPLNIEFHLNDEEALLLYYELILEMVCKHAGRWETASFRGPGILFDQLQRLIQEQLGHLRKLSIEVEHTDENHPVDIFHDAPLLQTVYVNREMWVFPVVMVLPWSQLSRYGGSNTWEGHRNALLGASNLVECSLEIQSPPITTQSPIVLPRLLRLSLSNSQFLGYLETPALLELYCDYDTVPILSFLRQQACRLRKLVLWDCSSPDDPANLTRIVEAVPTITSLSQLFPLPLGFARDFSSRPTMAPALEYFSSFPTSEEVEEHFLQAIEQRWLHHRLKSVKVYNTDSLTIRDRLELLRTQGMECVVFKGPRPYPQEDIPGEFRISTIDFD</sequence>
<evidence type="ECO:0000313" key="2">
    <source>
        <dbReference type="Proteomes" id="UP001218218"/>
    </source>
</evidence>
<dbReference type="Proteomes" id="UP001218218">
    <property type="component" value="Unassembled WGS sequence"/>
</dbReference>
<dbReference type="AlphaFoldDB" id="A0AAD6ZAE7"/>
<accession>A0AAD6ZAE7</accession>
<comment type="caution">
    <text evidence="1">The sequence shown here is derived from an EMBL/GenBank/DDBJ whole genome shotgun (WGS) entry which is preliminary data.</text>
</comment>
<gene>
    <name evidence="1" type="ORF">DFH08DRAFT_430011</name>
</gene>
<protein>
    <recommendedName>
        <fullName evidence="3">F-box domain-containing protein</fullName>
    </recommendedName>
</protein>
<proteinExistence type="predicted"/>
<dbReference type="SUPFAM" id="SSF81383">
    <property type="entry name" value="F-box domain"/>
    <property type="match status" value="1"/>
</dbReference>
<evidence type="ECO:0008006" key="3">
    <source>
        <dbReference type="Google" id="ProtNLM"/>
    </source>
</evidence>
<dbReference type="EMBL" id="JARIHO010000067">
    <property type="protein sequence ID" value="KAJ7314365.1"/>
    <property type="molecule type" value="Genomic_DNA"/>
</dbReference>
<organism evidence="1 2">
    <name type="scientific">Mycena albidolilacea</name>
    <dbReference type="NCBI Taxonomy" id="1033008"/>
    <lineage>
        <taxon>Eukaryota</taxon>
        <taxon>Fungi</taxon>
        <taxon>Dikarya</taxon>
        <taxon>Basidiomycota</taxon>
        <taxon>Agaricomycotina</taxon>
        <taxon>Agaricomycetes</taxon>
        <taxon>Agaricomycetidae</taxon>
        <taxon>Agaricales</taxon>
        <taxon>Marasmiineae</taxon>
        <taxon>Mycenaceae</taxon>
        <taxon>Mycena</taxon>
    </lineage>
</organism>
<keyword evidence="2" id="KW-1185">Reference proteome</keyword>
<evidence type="ECO:0000313" key="1">
    <source>
        <dbReference type="EMBL" id="KAJ7314365.1"/>
    </source>
</evidence>
<dbReference type="InterPro" id="IPR036047">
    <property type="entry name" value="F-box-like_dom_sf"/>
</dbReference>
<reference evidence="1" key="1">
    <citation type="submission" date="2023-03" db="EMBL/GenBank/DDBJ databases">
        <title>Massive genome expansion in bonnet fungi (Mycena s.s.) driven by repeated elements and novel gene families across ecological guilds.</title>
        <authorList>
            <consortium name="Lawrence Berkeley National Laboratory"/>
            <person name="Harder C.B."/>
            <person name="Miyauchi S."/>
            <person name="Viragh M."/>
            <person name="Kuo A."/>
            <person name="Thoen E."/>
            <person name="Andreopoulos B."/>
            <person name="Lu D."/>
            <person name="Skrede I."/>
            <person name="Drula E."/>
            <person name="Henrissat B."/>
            <person name="Morin E."/>
            <person name="Kohler A."/>
            <person name="Barry K."/>
            <person name="LaButti K."/>
            <person name="Morin E."/>
            <person name="Salamov A."/>
            <person name="Lipzen A."/>
            <person name="Mereny Z."/>
            <person name="Hegedus B."/>
            <person name="Baldrian P."/>
            <person name="Stursova M."/>
            <person name="Weitz H."/>
            <person name="Taylor A."/>
            <person name="Grigoriev I.V."/>
            <person name="Nagy L.G."/>
            <person name="Martin F."/>
            <person name="Kauserud H."/>
        </authorList>
    </citation>
    <scope>NUCLEOTIDE SEQUENCE</scope>
    <source>
        <strain evidence="1">CBHHK002</strain>
    </source>
</reference>
<dbReference type="Gene3D" id="1.20.1280.50">
    <property type="match status" value="1"/>
</dbReference>
<name>A0AAD6ZAE7_9AGAR</name>